<organism evidence="1 2">
    <name type="scientific">Gluconacetobacter liquefaciens</name>
    <name type="common">Acetobacter liquefaciens</name>
    <dbReference type="NCBI Taxonomy" id="89584"/>
    <lineage>
        <taxon>Bacteria</taxon>
        <taxon>Pseudomonadati</taxon>
        <taxon>Pseudomonadota</taxon>
        <taxon>Alphaproteobacteria</taxon>
        <taxon>Acetobacterales</taxon>
        <taxon>Acetobacteraceae</taxon>
        <taxon>Gluconacetobacter</taxon>
    </lineage>
</organism>
<protein>
    <recommendedName>
        <fullName evidence="3">Glycosyl transferase family 9 (Putative heptosyltransferase)</fullName>
    </recommendedName>
</protein>
<accession>A0A370G0U4</accession>
<dbReference type="Gene3D" id="3.40.50.2000">
    <property type="entry name" value="Glycogen Phosphorylase B"/>
    <property type="match status" value="1"/>
</dbReference>
<dbReference type="InterPro" id="IPR019734">
    <property type="entry name" value="TPR_rpt"/>
</dbReference>
<evidence type="ECO:0000313" key="2">
    <source>
        <dbReference type="Proteomes" id="UP000254958"/>
    </source>
</evidence>
<evidence type="ECO:0000313" key="1">
    <source>
        <dbReference type="EMBL" id="RDI37362.1"/>
    </source>
</evidence>
<comment type="caution">
    <text evidence="1">The sequence shown here is derived from an EMBL/GenBank/DDBJ whole genome shotgun (WGS) entry which is preliminary data.</text>
</comment>
<sequence length="508" mass="55620">MTDGSTDSVPPLPEGIEQTGDTLFATGRGEDAVRLFLDVTTRYPDDWRLAVTAAAIILRHSSAYDLVEAFLRPVLHRLPNTVPAWALLLHVRVVRGDLAGSRALFAELLGRYSDESGTLCDAMSTALLQAGHPAESLRILLPCLENDIVTPTLLKNMGIALFCLDRSAEAVSWYEKAEALAPTDYGITFGHACALIKAGRLDEGWPRYFNRHLTPDDKDAWYLSLPRLCPGDAVAGRGVVLFQEQGLGDTIQFIRFVPDLLAKGAHVTIVVPRPLVRLLAQSYPAAKVCETGTLARQNGYDYAAAIPDLPHIAGATSLWDVPAPIPYLHPDPDDIARFAALLPERRPRIGLVWAGEWRPQSIHALVDQRRSTTLATMATALTPVAATLVSLQLGAPRQEIADWTGQTLCDPMGSVHDMADTAAIMASLDLVISVDTSPLHLAGALGCPVWMISRQDACWRWGDAIGRSPWYPTMRIFRSREPTLAPILKEAGMALRTWARNWRPARKT</sequence>
<evidence type="ECO:0008006" key="3">
    <source>
        <dbReference type="Google" id="ProtNLM"/>
    </source>
</evidence>
<reference evidence="1 2" key="1">
    <citation type="submission" date="2018-07" db="EMBL/GenBank/DDBJ databases">
        <title>Genomic Encyclopedia of Type Strains, Phase IV (KMG-IV): sequencing the most valuable type-strain genomes for metagenomic binning, comparative biology and taxonomic classification.</title>
        <authorList>
            <person name="Goeker M."/>
        </authorList>
    </citation>
    <scope>NUCLEOTIDE SEQUENCE [LARGE SCALE GENOMIC DNA]</scope>
    <source>
        <strain evidence="1 2">DSM 5603</strain>
    </source>
</reference>
<dbReference type="EMBL" id="QQAW01000006">
    <property type="protein sequence ID" value="RDI37362.1"/>
    <property type="molecule type" value="Genomic_DNA"/>
</dbReference>
<gene>
    <name evidence="1" type="ORF">C7453_10685</name>
</gene>
<dbReference type="SUPFAM" id="SSF53756">
    <property type="entry name" value="UDP-Glycosyltransferase/glycogen phosphorylase"/>
    <property type="match status" value="1"/>
</dbReference>
<dbReference type="RefSeq" id="WP_220791271.1">
    <property type="nucleotide sequence ID" value="NZ_BJMI01000034.1"/>
</dbReference>
<dbReference type="Gene3D" id="1.25.40.10">
    <property type="entry name" value="Tetratricopeptide repeat domain"/>
    <property type="match status" value="1"/>
</dbReference>
<dbReference type="SUPFAM" id="SSF48452">
    <property type="entry name" value="TPR-like"/>
    <property type="match status" value="1"/>
</dbReference>
<name>A0A370G0U4_GLULI</name>
<dbReference type="Proteomes" id="UP000254958">
    <property type="component" value="Unassembled WGS sequence"/>
</dbReference>
<dbReference type="InterPro" id="IPR011990">
    <property type="entry name" value="TPR-like_helical_dom_sf"/>
</dbReference>
<keyword evidence="2" id="KW-1185">Reference proteome</keyword>
<dbReference type="AlphaFoldDB" id="A0A370G0U4"/>
<dbReference type="SMART" id="SM00028">
    <property type="entry name" value="TPR"/>
    <property type="match status" value="1"/>
</dbReference>
<proteinExistence type="predicted"/>